<keyword evidence="2 9" id="KW-0813">Transport</keyword>
<protein>
    <recommendedName>
        <fullName evidence="9">Protein-export membrane protein SecD</fullName>
    </recommendedName>
</protein>
<dbReference type="NCBIfam" id="NF006217">
    <property type="entry name" value="PRK08343.1-3"/>
    <property type="match status" value="1"/>
</dbReference>
<dbReference type="Gene3D" id="1.20.1640.10">
    <property type="entry name" value="Multidrug efflux transporter AcrB transmembrane domain"/>
    <property type="match status" value="1"/>
</dbReference>
<dbReference type="Pfam" id="PF07549">
    <property type="entry name" value="Sec_GG"/>
    <property type="match status" value="1"/>
</dbReference>
<evidence type="ECO:0000313" key="12">
    <source>
        <dbReference type="Proteomes" id="UP000185779"/>
    </source>
</evidence>
<dbReference type="PANTHER" id="PTHR30081:SF1">
    <property type="entry name" value="PROTEIN TRANSLOCASE SUBUNIT SECD"/>
    <property type="match status" value="1"/>
</dbReference>
<comment type="subunit">
    <text evidence="9">Part of the protein translocation apparatus. Forms a complex with SecF.</text>
</comment>
<dbReference type="SUPFAM" id="SSF82866">
    <property type="entry name" value="Multidrug efflux transporter AcrB transmembrane domain"/>
    <property type="match status" value="1"/>
</dbReference>
<evidence type="ECO:0000256" key="5">
    <source>
        <dbReference type="ARBA" id="ARBA00022927"/>
    </source>
</evidence>
<evidence type="ECO:0000313" key="11">
    <source>
        <dbReference type="EMBL" id="OFV66109.1"/>
    </source>
</evidence>
<gene>
    <name evidence="9" type="primary">secD</name>
    <name evidence="11" type="ORF">SBU_001046</name>
</gene>
<evidence type="ECO:0000256" key="8">
    <source>
        <dbReference type="ARBA" id="ARBA00023136"/>
    </source>
</evidence>
<feature type="transmembrane region" description="Helical" evidence="9">
    <location>
        <begin position="543"/>
        <end position="562"/>
    </location>
</feature>
<feature type="transmembrane region" description="Helical" evidence="9">
    <location>
        <begin position="442"/>
        <end position="464"/>
    </location>
</feature>
<dbReference type="Gene3D" id="3.30.70.3400">
    <property type="match status" value="1"/>
</dbReference>
<comment type="caution">
    <text evidence="9">Lacks conserved residue(s) required for the propagation of feature annotation.</text>
</comment>
<dbReference type="Pfam" id="PF02355">
    <property type="entry name" value="SecD_SecF_C"/>
    <property type="match status" value="1"/>
</dbReference>
<evidence type="ECO:0000256" key="2">
    <source>
        <dbReference type="ARBA" id="ARBA00022448"/>
    </source>
</evidence>
<dbReference type="EMBL" id="LYOR01000004">
    <property type="protein sequence ID" value="OFV66109.1"/>
    <property type="molecule type" value="Genomic_DNA"/>
</dbReference>
<dbReference type="HAMAP" id="MF_01463_A">
    <property type="entry name" value="SecD_A"/>
    <property type="match status" value="1"/>
</dbReference>
<dbReference type="GO" id="GO:0065002">
    <property type="term" value="P:intracellular protein transmembrane transport"/>
    <property type="evidence" value="ECO:0007669"/>
    <property type="project" value="UniProtKB-UniRule"/>
</dbReference>
<dbReference type="AlphaFoldDB" id="A0A1F2P485"/>
<dbReference type="PATRIC" id="fig|1839936.3.peg.1056"/>
<evidence type="ECO:0000256" key="9">
    <source>
        <dbReference type="HAMAP-Rule" id="MF_01463"/>
    </source>
</evidence>
<keyword evidence="12" id="KW-1185">Reference proteome</keyword>
<keyword evidence="7 9" id="KW-0811">Translocation</keyword>
<proteinExistence type="inferred from homology"/>
<dbReference type="InterPro" id="IPR022813">
    <property type="entry name" value="SecD/SecF_arch_bac"/>
</dbReference>
<keyword evidence="5 9" id="KW-0653">Protein transport</keyword>
<keyword evidence="4 9" id="KW-0812">Transmembrane</keyword>
<accession>A0A1F2P485</accession>
<keyword evidence="3 9" id="KW-1003">Cell membrane</keyword>
<evidence type="ECO:0000256" key="1">
    <source>
        <dbReference type="ARBA" id="ARBA00004651"/>
    </source>
</evidence>
<evidence type="ECO:0000259" key="10">
    <source>
        <dbReference type="Pfam" id="PF02355"/>
    </source>
</evidence>
<name>A0A1F2P485_9EURY</name>
<comment type="caution">
    <text evidence="11">The sequence shown here is derived from an EMBL/GenBank/DDBJ whole genome shotgun (WGS) entry which is preliminary data.</text>
</comment>
<organism evidence="11 12">
    <name type="scientific">Candidatus Syntropharchaeum butanivorans</name>
    <dbReference type="NCBI Taxonomy" id="1839936"/>
    <lineage>
        <taxon>Archaea</taxon>
        <taxon>Methanobacteriati</taxon>
        <taxon>Methanobacteriota</taxon>
        <taxon>Stenosarchaea group</taxon>
        <taxon>Methanomicrobia</taxon>
        <taxon>Methanosarcinales</taxon>
        <taxon>ANME-2 cluster</taxon>
        <taxon>Candidatus Syntropharchaeum</taxon>
    </lineage>
</organism>
<dbReference type="PANTHER" id="PTHR30081">
    <property type="entry name" value="PROTEIN-EXPORT MEMBRANE PROTEIN SEC"/>
    <property type="match status" value="1"/>
</dbReference>
<keyword evidence="6 9" id="KW-1133">Transmembrane helix</keyword>
<evidence type="ECO:0000256" key="6">
    <source>
        <dbReference type="ARBA" id="ARBA00022989"/>
    </source>
</evidence>
<dbReference type="InterPro" id="IPR024912">
    <property type="entry name" value="SecD_arc"/>
</dbReference>
<feature type="domain" description="Protein export membrane protein SecD/SecF C-terminal" evidence="10">
    <location>
        <begin position="408"/>
        <end position="556"/>
    </location>
</feature>
<dbReference type="InterPro" id="IPR022646">
    <property type="entry name" value="SecD/SecF_CS"/>
</dbReference>
<evidence type="ECO:0000256" key="3">
    <source>
        <dbReference type="ARBA" id="ARBA00022475"/>
    </source>
</evidence>
<dbReference type="GO" id="GO:0006605">
    <property type="term" value="P:protein targeting"/>
    <property type="evidence" value="ECO:0007669"/>
    <property type="project" value="UniProtKB-UniRule"/>
</dbReference>
<evidence type="ECO:0000256" key="4">
    <source>
        <dbReference type="ARBA" id="ARBA00022692"/>
    </source>
</evidence>
<dbReference type="STRING" id="1839936.SBU_001046"/>
<comment type="function">
    <text evidence="9">Involved in protein export.</text>
</comment>
<comment type="similarity">
    <text evidence="9">Belongs to the SecD/SecF family. SecD subfamily.</text>
</comment>
<feature type="transmembrane region" description="Helical" evidence="9">
    <location>
        <begin position="418"/>
        <end position="435"/>
    </location>
</feature>
<feature type="transmembrane region" description="Helical" evidence="9">
    <location>
        <begin position="511"/>
        <end position="537"/>
    </location>
</feature>
<dbReference type="GO" id="GO:0005886">
    <property type="term" value="C:plasma membrane"/>
    <property type="evidence" value="ECO:0007669"/>
    <property type="project" value="UniProtKB-SubCell"/>
</dbReference>
<keyword evidence="8 9" id="KW-0472">Membrane</keyword>
<dbReference type="Proteomes" id="UP000185779">
    <property type="component" value="Unassembled WGS sequence"/>
</dbReference>
<evidence type="ECO:0000256" key="7">
    <source>
        <dbReference type="ARBA" id="ARBA00023010"/>
    </source>
</evidence>
<sequence length="569" mass="61693">MKGEIFRDWQVVTLIVLVLASVIAIHPVYSTTPEPHFETRLKYGLDLVGGTSIQLELEGALVKVNFDRDTVFKALMEEYLNSTVTITSSTDDSITFTTPARVTTAGLNSLGFGEVTITPLNGSNEVVVRTSPEAVMKAFLQNRLDTEVIYTRYHDTDLFEIRKEISEEELESLLKTVNATIASDSKGNPIFIRGVTPETARITKQVIDDKLNTFGLKDIHTRTVGDRYIIVDLPGVDIETARVLVGRPGKFEVRIQTAGGEGAIQKGMKLDEIENITAHVFYGAEGIASVDLAPSKRGREEDSPWGASFHLTQEGGKKLREAALKYGVVSDRLNHEVVMLLDNEVIYSAPFAEELARDIVDTPVYSLQASTGPGDAGFREAQILLVHLRAGALPVNVKILGVPISIPAPLGERFRKQATLAGILAVLAVGFVVYLRYRQPKIVLPMIGTIISEIVILLGFASMIKWQLDLASIAGIIAVIGTSVDQLVIITDEVLGGGEIPAAGGLFLSRLKSAFTIIFVAATTTVVAMTPLVWMGFGALKGFAIITIAGVMIGVIITRPAYGRIIQHL</sequence>
<dbReference type="InterPro" id="IPR048634">
    <property type="entry name" value="SecD_SecF_C"/>
</dbReference>
<reference evidence="11" key="1">
    <citation type="submission" date="2016-05" db="EMBL/GenBank/DDBJ databases">
        <title>Microbial consortia oxidize butane by reversing methanogenesis.</title>
        <authorList>
            <person name="Laso-Perez R."/>
            <person name="Richter M."/>
            <person name="Wegener G."/>
            <person name="Musat F."/>
        </authorList>
    </citation>
    <scope>NUCLEOTIDE SEQUENCE [LARGE SCALE GENOMIC DNA]</scope>
    <source>
        <strain evidence="11">BOX1</strain>
    </source>
</reference>
<comment type="subcellular location">
    <subcellularLocation>
        <location evidence="1 9">Cell membrane</location>
        <topology evidence="1 9">Multi-pass membrane protein</topology>
    </subcellularLocation>
</comment>
<dbReference type="Gene3D" id="3.30.1360.200">
    <property type="match status" value="1"/>
</dbReference>